<organism evidence="2 3">
    <name type="scientific">Trichoderma harzianum CBS 226.95</name>
    <dbReference type="NCBI Taxonomy" id="983964"/>
    <lineage>
        <taxon>Eukaryota</taxon>
        <taxon>Fungi</taxon>
        <taxon>Dikarya</taxon>
        <taxon>Ascomycota</taxon>
        <taxon>Pezizomycotina</taxon>
        <taxon>Sordariomycetes</taxon>
        <taxon>Hypocreomycetidae</taxon>
        <taxon>Hypocreales</taxon>
        <taxon>Hypocreaceae</taxon>
        <taxon>Trichoderma</taxon>
    </lineage>
</organism>
<protein>
    <submittedName>
        <fullName evidence="2">Uncharacterized protein</fullName>
    </submittedName>
</protein>
<keyword evidence="1" id="KW-1133">Transmembrane helix</keyword>
<feature type="transmembrane region" description="Helical" evidence="1">
    <location>
        <begin position="20"/>
        <end position="42"/>
    </location>
</feature>
<dbReference type="GeneID" id="36621779"/>
<name>A0A2T4AUB7_TRIHA</name>
<proteinExistence type="predicted"/>
<dbReference type="RefSeq" id="XP_024780332.1">
    <property type="nucleotide sequence ID" value="XM_024913218.1"/>
</dbReference>
<dbReference type="Proteomes" id="UP000241690">
    <property type="component" value="Unassembled WGS sequence"/>
</dbReference>
<accession>A0A2T4AUB7</accession>
<evidence type="ECO:0000313" key="2">
    <source>
        <dbReference type="EMBL" id="PTB60655.1"/>
    </source>
</evidence>
<dbReference type="EMBL" id="KZ679675">
    <property type="protein sequence ID" value="PTB60655.1"/>
    <property type="molecule type" value="Genomic_DNA"/>
</dbReference>
<evidence type="ECO:0000256" key="1">
    <source>
        <dbReference type="SAM" id="Phobius"/>
    </source>
</evidence>
<keyword evidence="1" id="KW-0472">Membrane</keyword>
<gene>
    <name evidence="2" type="ORF">M431DRAFT_192499</name>
</gene>
<evidence type="ECO:0000313" key="3">
    <source>
        <dbReference type="Proteomes" id="UP000241690"/>
    </source>
</evidence>
<keyword evidence="1" id="KW-0812">Transmembrane</keyword>
<reference evidence="2 3" key="1">
    <citation type="submission" date="2016-07" db="EMBL/GenBank/DDBJ databases">
        <title>Multiple horizontal gene transfer events from other fungi enriched the ability of initially mycotrophic Trichoderma (Ascomycota) to feed on dead plant biomass.</title>
        <authorList>
            <consortium name="DOE Joint Genome Institute"/>
            <person name="Aerts A."/>
            <person name="Atanasova L."/>
            <person name="Chenthamara K."/>
            <person name="Zhang J."/>
            <person name="Grujic M."/>
            <person name="Henrissat B."/>
            <person name="Kuo A."/>
            <person name="Salamov A."/>
            <person name="Lipzen A."/>
            <person name="Labutti K."/>
            <person name="Barry K."/>
            <person name="Miao Y."/>
            <person name="Rahimi M.J."/>
            <person name="Shen Q."/>
            <person name="Grigoriev I.V."/>
            <person name="Kubicek C.P."/>
            <person name="Druzhinina I.S."/>
        </authorList>
    </citation>
    <scope>NUCLEOTIDE SEQUENCE [LARGE SCALE GENOMIC DNA]</scope>
    <source>
        <strain evidence="2 3">CBS 226.95</strain>
    </source>
</reference>
<sequence length="69" mass="8065">MPYYIWTTWRTMPPVFFPRLPVINAICPAILYLYCVFNYQLFKHSAATSACRFFSCCFCIVIGPSHRSC</sequence>
<keyword evidence="3" id="KW-1185">Reference proteome</keyword>
<dbReference type="AlphaFoldDB" id="A0A2T4AUB7"/>